<evidence type="ECO:0000256" key="11">
    <source>
        <dbReference type="ARBA" id="ARBA00044881"/>
    </source>
</evidence>
<feature type="transmembrane region" description="Helical" evidence="26">
    <location>
        <begin position="60"/>
        <end position="80"/>
    </location>
</feature>
<dbReference type="Gene3D" id="1.20.1250.20">
    <property type="entry name" value="MFS general substrate transporter like domains"/>
    <property type="match status" value="2"/>
</dbReference>
<evidence type="ECO:0000256" key="2">
    <source>
        <dbReference type="ARBA" id="ARBA00004651"/>
    </source>
</evidence>
<evidence type="ECO:0000256" key="4">
    <source>
        <dbReference type="ARBA" id="ARBA00022448"/>
    </source>
</evidence>
<evidence type="ECO:0000256" key="26">
    <source>
        <dbReference type="SAM" id="Phobius"/>
    </source>
</evidence>
<feature type="transmembrane region" description="Helical" evidence="26">
    <location>
        <begin position="360"/>
        <end position="383"/>
    </location>
</feature>
<comment type="subcellular location">
    <subcellularLocation>
        <location evidence="2">Cell membrane</location>
        <topology evidence="2">Multi-pass membrane protein</topology>
    </subcellularLocation>
    <subcellularLocation>
        <location evidence="1">Lysosome membrane</location>
        <topology evidence="1">Multi-pass membrane protein</topology>
    </subcellularLocation>
</comment>
<keyword evidence="7 26" id="KW-0472">Membrane</keyword>
<evidence type="ECO:0000313" key="28">
    <source>
        <dbReference type="EMBL" id="SFP66427.1"/>
    </source>
</evidence>
<gene>
    <name evidence="28" type="ORF">SAMN05421854_106211</name>
</gene>
<proteinExistence type="inferred from homology"/>
<dbReference type="GO" id="GO:0005886">
    <property type="term" value="C:plasma membrane"/>
    <property type="evidence" value="ECO:0007669"/>
    <property type="project" value="UniProtKB-SubCell"/>
</dbReference>
<feature type="transmembrane region" description="Helical" evidence="26">
    <location>
        <begin position="403"/>
        <end position="422"/>
    </location>
</feature>
<comment type="similarity">
    <text evidence="3">Belongs to the major facilitator superfamily.</text>
</comment>
<dbReference type="Proteomes" id="UP000199137">
    <property type="component" value="Unassembled WGS sequence"/>
</dbReference>
<evidence type="ECO:0000256" key="6">
    <source>
        <dbReference type="ARBA" id="ARBA00022989"/>
    </source>
</evidence>
<evidence type="ECO:0000259" key="27">
    <source>
        <dbReference type="PROSITE" id="PS50850"/>
    </source>
</evidence>
<comment type="catalytic activity">
    <reaction evidence="20">
        <text>L-alanyl-L-lysine(out) = L-alanyl-L-lysine(in)</text>
        <dbReference type="Rhea" id="RHEA:79415"/>
        <dbReference type="ChEBI" id="CHEBI:192470"/>
    </reaction>
</comment>
<dbReference type="PANTHER" id="PTHR23512:SF3">
    <property type="entry name" value="MAJOR FACILITATOR SUPERFAMILY DOMAIN-CONTAINING PROTEIN 1"/>
    <property type="match status" value="1"/>
</dbReference>
<comment type="catalytic activity">
    <reaction evidence="13">
        <text>L-lysyl-L-alpha-amino acid(out) = L-lysyl-L-alpha-amino acid(in)</text>
        <dbReference type="Rhea" id="RHEA:79387"/>
        <dbReference type="ChEBI" id="CHEBI:229965"/>
    </reaction>
</comment>
<sequence length="432" mass="44554">MRTGESAPAELRRGFRRARAGSTALLLALFAIGFFQRFAPATFAEPIGAAFGVSAAQLGLFAAGNFWVYTVMQVPVGLLIDRYGTRMVVAVGGAVTSAGTLLLAAAPGFGVAAAGPLLVGLGTSGIFVGLLKSNATWFPERHYGVVTGVTMFVGNLGSIFAEGPSALLLTAFTWRSIFLVVGLLAAATTVLVLVVVRDSPEEAGYPDVLPRPAAPAPAGGSRRLRSALASRQVWLVFFAVIGTNGTFYAFSGLWGVPLLRDGFGLSNAAASAYTTIGLVVYGCGNVLLGVLSDRLGRRRPVILVCSASAVLGWAGFAFLPWSPGWSAVVLYALVGLAGAQVVPAFAAVKESTAPSAAATALGVVNVGAFMASGVIQPVFGWILDARPGSPEASSHPVLADYRWALIVPLVLSAAGLCCALGVRETFRRGPDH</sequence>
<dbReference type="InterPro" id="IPR011701">
    <property type="entry name" value="MFS"/>
</dbReference>
<evidence type="ECO:0000256" key="9">
    <source>
        <dbReference type="ARBA" id="ARBA00044876"/>
    </source>
</evidence>
<dbReference type="Pfam" id="PF07690">
    <property type="entry name" value="MFS_1"/>
    <property type="match status" value="1"/>
</dbReference>
<keyword evidence="8" id="KW-0458">Lysosome</keyword>
<comment type="subunit">
    <text evidence="25">Homodimer. Interacts with lysosomal protein GLMP (via lumenal domain); the interaction starts while both proteins are still in the endoplasmic reticulum and is required for stabilization of MFSD1 in lysosomes but has no direct effect on its targeting to lysosomes or transporter activity.</text>
</comment>
<comment type="catalytic activity">
    <reaction evidence="15">
        <text>L-aspartyl-L-lysine(out) = L-aspartyl-L-lysine(in)</text>
        <dbReference type="Rhea" id="RHEA:79411"/>
        <dbReference type="ChEBI" id="CHEBI:229953"/>
    </reaction>
</comment>
<evidence type="ECO:0000256" key="18">
    <source>
        <dbReference type="ARBA" id="ARBA00044903"/>
    </source>
</evidence>
<comment type="catalytic activity">
    <reaction evidence="18">
        <text>L-arginyl-glycine(out) = L-arginyl-glycine(in)</text>
        <dbReference type="Rhea" id="RHEA:79391"/>
        <dbReference type="ChEBI" id="CHEBI:229955"/>
    </reaction>
</comment>
<feature type="transmembrane region" description="Helical" evidence="26">
    <location>
        <begin position="233"/>
        <end position="256"/>
    </location>
</feature>
<feature type="transmembrane region" description="Helical" evidence="26">
    <location>
        <begin position="173"/>
        <end position="196"/>
    </location>
</feature>
<accession>A0A1I5S716</accession>
<evidence type="ECO:0000256" key="24">
    <source>
        <dbReference type="ARBA" id="ARBA00045709"/>
    </source>
</evidence>
<reference evidence="28 29" key="1">
    <citation type="submission" date="2016-10" db="EMBL/GenBank/DDBJ databases">
        <authorList>
            <person name="de Groot N.N."/>
        </authorList>
    </citation>
    <scope>NUCLEOTIDE SEQUENCE [LARGE SCALE GENOMIC DNA]</scope>
    <source>
        <strain evidence="28 29">DSM 44637</strain>
    </source>
</reference>
<feature type="transmembrane region" description="Helical" evidence="26">
    <location>
        <begin position="112"/>
        <end position="131"/>
    </location>
</feature>
<protein>
    <recommendedName>
        <fullName evidence="22">Lysosomal dipeptide transporter MFSD1</fullName>
    </recommendedName>
    <alternativeName>
        <fullName evidence="23">Major facilitator superfamily domain-containing protein 1</fullName>
    </alternativeName>
</protein>
<keyword evidence="4" id="KW-0813">Transport</keyword>
<evidence type="ECO:0000256" key="21">
    <source>
        <dbReference type="ARBA" id="ARBA00044924"/>
    </source>
</evidence>
<evidence type="ECO:0000256" key="14">
    <source>
        <dbReference type="ARBA" id="ARBA00044893"/>
    </source>
</evidence>
<dbReference type="RefSeq" id="WP_167545411.1">
    <property type="nucleotide sequence ID" value="NZ_FOWC01000006.1"/>
</dbReference>
<evidence type="ECO:0000256" key="8">
    <source>
        <dbReference type="ARBA" id="ARBA00023228"/>
    </source>
</evidence>
<feature type="domain" description="Major facilitator superfamily (MFS) profile" evidence="27">
    <location>
        <begin position="21"/>
        <end position="427"/>
    </location>
</feature>
<feature type="transmembrane region" description="Helical" evidence="26">
    <location>
        <begin position="87"/>
        <end position="106"/>
    </location>
</feature>
<comment type="function">
    <text evidence="24">Lysosomal dipeptide uniporter that selectively exports lysine, arginine or histidine-containing dipeptides with a net positive charge from the lysosome lumen into the cytosol. Could play a role in a specific type of protein O-glycosylation indirectly regulating macrophages migration and tissue invasion. Also essential for liver homeostasis.</text>
</comment>
<evidence type="ECO:0000256" key="7">
    <source>
        <dbReference type="ARBA" id="ARBA00023136"/>
    </source>
</evidence>
<evidence type="ECO:0000313" key="29">
    <source>
        <dbReference type="Proteomes" id="UP000199137"/>
    </source>
</evidence>
<evidence type="ECO:0000256" key="17">
    <source>
        <dbReference type="ARBA" id="ARBA00044900"/>
    </source>
</evidence>
<dbReference type="InterPro" id="IPR036259">
    <property type="entry name" value="MFS_trans_sf"/>
</dbReference>
<feature type="transmembrane region" description="Helical" evidence="26">
    <location>
        <begin position="325"/>
        <end position="348"/>
    </location>
</feature>
<evidence type="ECO:0000256" key="25">
    <source>
        <dbReference type="ARBA" id="ARBA00046376"/>
    </source>
</evidence>
<dbReference type="GO" id="GO:0005765">
    <property type="term" value="C:lysosomal membrane"/>
    <property type="evidence" value="ECO:0007669"/>
    <property type="project" value="UniProtKB-SubCell"/>
</dbReference>
<dbReference type="AlphaFoldDB" id="A0A1I5S716"/>
<dbReference type="PROSITE" id="PS50850">
    <property type="entry name" value="MFS"/>
    <property type="match status" value="1"/>
</dbReference>
<evidence type="ECO:0000256" key="1">
    <source>
        <dbReference type="ARBA" id="ARBA00004155"/>
    </source>
</evidence>
<feature type="transmembrane region" description="Helical" evidence="26">
    <location>
        <begin position="268"/>
        <end position="288"/>
    </location>
</feature>
<evidence type="ECO:0000256" key="15">
    <source>
        <dbReference type="ARBA" id="ARBA00044898"/>
    </source>
</evidence>
<evidence type="ECO:0000256" key="22">
    <source>
        <dbReference type="ARBA" id="ARBA00044985"/>
    </source>
</evidence>
<evidence type="ECO:0000256" key="5">
    <source>
        <dbReference type="ARBA" id="ARBA00022692"/>
    </source>
</evidence>
<comment type="catalytic activity">
    <reaction evidence="16">
        <text>L-arginyl-L-alpha-amino acid(out) = L-arginyl-L-alpha-amino acid(in)</text>
        <dbReference type="Rhea" id="RHEA:79371"/>
        <dbReference type="ChEBI" id="CHEBI:84315"/>
    </reaction>
</comment>
<evidence type="ECO:0000256" key="20">
    <source>
        <dbReference type="ARBA" id="ARBA00044919"/>
    </source>
</evidence>
<comment type="catalytic activity">
    <reaction evidence="10">
        <text>L-histidyl-glycine(out) = L-histidyl-glycine(in)</text>
        <dbReference type="Rhea" id="RHEA:79395"/>
        <dbReference type="ChEBI" id="CHEBI:229957"/>
    </reaction>
</comment>
<dbReference type="SUPFAM" id="SSF103473">
    <property type="entry name" value="MFS general substrate transporter"/>
    <property type="match status" value="1"/>
</dbReference>
<comment type="catalytic activity">
    <reaction evidence="17">
        <text>L-lysyl-L-lysine(out) = L-lysyl-L-lysine(in)</text>
        <dbReference type="Rhea" id="RHEA:79403"/>
        <dbReference type="ChEBI" id="CHEBI:229956"/>
    </reaction>
</comment>
<comment type="catalytic activity">
    <reaction evidence="12">
        <text>L-alpha-aminoacyl-L-histidine(out) = L-alpha-aminoacyl-L-histidine(in)</text>
        <dbReference type="Rhea" id="RHEA:79375"/>
        <dbReference type="ChEBI" id="CHEBI:229967"/>
    </reaction>
</comment>
<evidence type="ECO:0000256" key="13">
    <source>
        <dbReference type="ARBA" id="ARBA00044891"/>
    </source>
</evidence>
<comment type="catalytic activity">
    <reaction evidence="19">
        <text>L-histidyl-L-alpha-amino acid(out) = L-histidyl-L-alpha-amino acid(in)</text>
        <dbReference type="Rhea" id="RHEA:79379"/>
        <dbReference type="ChEBI" id="CHEBI:229964"/>
    </reaction>
</comment>
<dbReference type="InterPro" id="IPR020846">
    <property type="entry name" value="MFS_dom"/>
</dbReference>
<dbReference type="PANTHER" id="PTHR23512">
    <property type="entry name" value="MAJOR FACILITATOR SUPERFAMILY DOMAIN-CONTAINING PROTEIN 1"/>
    <property type="match status" value="1"/>
</dbReference>
<dbReference type="InterPro" id="IPR052187">
    <property type="entry name" value="MFSD1"/>
</dbReference>
<comment type="catalytic activity">
    <reaction evidence="14">
        <text>L-alpha-aminoacyl-L-lysine(out) = L-alpha-aminoacyl-L-lysine(in)</text>
        <dbReference type="Rhea" id="RHEA:79383"/>
        <dbReference type="ChEBI" id="CHEBI:229966"/>
    </reaction>
</comment>
<name>A0A1I5S716_9PSEU</name>
<organism evidence="28 29">
    <name type="scientific">Amycolatopsis rubida</name>
    <dbReference type="NCBI Taxonomy" id="112413"/>
    <lineage>
        <taxon>Bacteria</taxon>
        <taxon>Bacillati</taxon>
        <taxon>Actinomycetota</taxon>
        <taxon>Actinomycetes</taxon>
        <taxon>Pseudonocardiales</taxon>
        <taxon>Pseudonocardiaceae</taxon>
        <taxon>Amycolatopsis</taxon>
    </lineage>
</organism>
<evidence type="ECO:0000256" key="23">
    <source>
        <dbReference type="ARBA" id="ARBA00045018"/>
    </source>
</evidence>
<evidence type="ECO:0000256" key="16">
    <source>
        <dbReference type="ARBA" id="ARBA00044899"/>
    </source>
</evidence>
<dbReference type="STRING" id="112413.SAMN05421854_106211"/>
<keyword evidence="5 26" id="KW-0812">Transmembrane</keyword>
<dbReference type="GO" id="GO:0022857">
    <property type="term" value="F:transmembrane transporter activity"/>
    <property type="evidence" value="ECO:0007669"/>
    <property type="project" value="InterPro"/>
</dbReference>
<evidence type="ECO:0000256" key="12">
    <source>
        <dbReference type="ARBA" id="ARBA00044884"/>
    </source>
</evidence>
<comment type="catalytic activity">
    <reaction evidence="21">
        <text>L-lysyl-glycine(out) = L-lysyl-glycine(in)</text>
        <dbReference type="Rhea" id="RHEA:79407"/>
        <dbReference type="ChEBI" id="CHEBI:191202"/>
    </reaction>
</comment>
<dbReference type="EMBL" id="FOWC01000006">
    <property type="protein sequence ID" value="SFP66427.1"/>
    <property type="molecule type" value="Genomic_DNA"/>
</dbReference>
<evidence type="ECO:0000256" key="19">
    <source>
        <dbReference type="ARBA" id="ARBA00044912"/>
    </source>
</evidence>
<keyword evidence="6 26" id="KW-1133">Transmembrane helix</keyword>
<feature type="transmembrane region" description="Helical" evidence="26">
    <location>
        <begin position="300"/>
        <end position="319"/>
    </location>
</feature>
<evidence type="ECO:0000256" key="3">
    <source>
        <dbReference type="ARBA" id="ARBA00008335"/>
    </source>
</evidence>
<feature type="transmembrane region" description="Helical" evidence="26">
    <location>
        <begin position="143"/>
        <end position="161"/>
    </location>
</feature>
<comment type="catalytic activity">
    <reaction evidence="11">
        <text>L-alpha-aminoacyl-L-arginine(out) = L-alpha-aminoacyl-L-arginine(in)</text>
        <dbReference type="Rhea" id="RHEA:79367"/>
        <dbReference type="ChEBI" id="CHEBI:229968"/>
    </reaction>
</comment>
<comment type="catalytic activity">
    <reaction evidence="9">
        <text>L-lysyl-L-alanine(out) = L-lysyl-L-alanine(in)</text>
        <dbReference type="Rhea" id="RHEA:79399"/>
        <dbReference type="ChEBI" id="CHEBI:229954"/>
    </reaction>
</comment>
<evidence type="ECO:0000256" key="10">
    <source>
        <dbReference type="ARBA" id="ARBA00044878"/>
    </source>
</evidence>